<proteinExistence type="predicted"/>
<evidence type="ECO:0000313" key="1">
    <source>
        <dbReference type="EMBL" id="TVU41501.1"/>
    </source>
</evidence>
<comment type="caution">
    <text evidence="1">The sequence shown here is derived from an EMBL/GenBank/DDBJ whole genome shotgun (WGS) entry which is preliminary data.</text>
</comment>
<protein>
    <submittedName>
        <fullName evidence="1">Uncharacterized protein</fullName>
    </submittedName>
</protein>
<dbReference type="EMBL" id="RWGY01000007">
    <property type="protein sequence ID" value="TVU41501.1"/>
    <property type="molecule type" value="Genomic_DNA"/>
</dbReference>
<evidence type="ECO:0000313" key="2">
    <source>
        <dbReference type="Proteomes" id="UP000324897"/>
    </source>
</evidence>
<gene>
    <name evidence="1" type="ORF">EJB05_15027</name>
</gene>
<accession>A0A5J9W0N3</accession>
<sequence length="123" mass="13899">MVSSRVGFRRDSSCDLVFQHVPNPRYTSTVALHLISCAGLHPAPDMDLPTSTSFSKVFLTLMNAVQFWFSISILMLNQQGRSWTHLHTILLSYCWAVGIQNAQMWPGSIDQLISNQGHWDTSF</sequence>
<keyword evidence="2" id="KW-1185">Reference proteome</keyword>
<reference evidence="1 2" key="1">
    <citation type="journal article" date="2019" name="Sci. Rep.">
        <title>A high-quality genome of Eragrostis curvula grass provides insights into Poaceae evolution and supports new strategies to enhance forage quality.</title>
        <authorList>
            <person name="Carballo J."/>
            <person name="Santos B.A.C.M."/>
            <person name="Zappacosta D."/>
            <person name="Garbus I."/>
            <person name="Selva J.P."/>
            <person name="Gallo C.A."/>
            <person name="Diaz A."/>
            <person name="Albertini E."/>
            <person name="Caccamo M."/>
            <person name="Echenique V."/>
        </authorList>
    </citation>
    <scope>NUCLEOTIDE SEQUENCE [LARGE SCALE GENOMIC DNA]</scope>
    <source>
        <strain evidence="2">cv. Victoria</strain>
        <tissue evidence="1">Leaf</tissue>
    </source>
</reference>
<dbReference type="Proteomes" id="UP000324897">
    <property type="component" value="Chromosome 4"/>
</dbReference>
<dbReference type="AlphaFoldDB" id="A0A5J9W0N3"/>
<dbReference type="Gramene" id="TVU41501">
    <property type="protein sequence ID" value="TVU41501"/>
    <property type="gene ID" value="EJB05_15027"/>
</dbReference>
<organism evidence="1 2">
    <name type="scientific">Eragrostis curvula</name>
    <name type="common">weeping love grass</name>
    <dbReference type="NCBI Taxonomy" id="38414"/>
    <lineage>
        <taxon>Eukaryota</taxon>
        <taxon>Viridiplantae</taxon>
        <taxon>Streptophyta</taxon>
        <taxon>Embryophyta</taxon>
        <taxon>Tracheophyta</taxon>
        <taxon>Spermatophyta</taxon>
        <taxon>Magnoliopsida</taxon>
        <taxon>Liliopsida</taxon>
        <taxon>Poales</taxon>
        <taxon>Poaceae</taxon>
        <taxon>PACMAD clade</taxon>
        <taxon>Chloridoideae</taxon>
        <taxon>Eragrostideae</taxon>
        <taxon>Eragrostidinae</taxon>
        <taxon>Eragrostis</taxon>
    </lineage>
</organism>
<name>A0A5J9W0N3_9POAL</name>